<reference evidence="13" key="1">
    <citation type="submission" date="2019-06" db="EMBL/GenBank/DDBJ databases">
        <authorList>
            <consortium name="Wellcome Sanger Institute Data Sharing"/>
        </authorList>
    </citation>
    <scope>NUCLEOTIDE SEQUENCE [LARGE SCALE GENOMIC DNA]</scope>
</reference>
<sequence length="165" mass="19241">VVDSSEHTGTRTLSSTPLQILFYLNRWYFSAFILAEILMFIYKLLILPYPTDNAVLDLVLLFFFLCLEILRLFYGQKGNLCERPLYSGLSLFVLLPCSALAVYYLLLQTFVLRLELVLNAVLLCFYVLQFLLGLLSLSSFSRSDSDRNRPLRTFRRIHTHTVFFF</sequence>
<feature type="transmembrane region" description="Helical" evidence="12">
    <location>
        <begin position="118"/>
        <end position="140"/>
    </location>
</feature>
<dbReference type="GO" id="GO:0035869">
    <property type="term" value="C:ciliary transition zone"/>
    <property type="evidence" value="ECO:0007669"/>
    <property type="project" value="TreeGrafter"/>
</dbReference>
<evidence type="ECO:0000256" key="7">
    <source>
        <dbReference type="ARBA" id="ARBA00023136"/>
    </source>
</evidence>
<keyword evidence="7 12" id="KW-0472">Membrane</keyword>
<keyword evidence="14" id="KW-1185">Reference proteome</keyword>
<keyword evidence="8" id="KW-0206">Cytoskeleton</keyword>
<evidence type="ECO:0000256" key="4">
    <source>
        <dbReference type="ARBA" id="ARBA00022692"/>
    </source>
</evidence>
<keyword evidence="4 12" id="KW-0812">Transmembrane</keyword>
<reference evidence="13" key="2">
    <citation type="submission" date="2025-08" db="UniProtKB">
        <authorList>
            <consortium name="Ensembl"/>
        </authorList>
    </citation>
    <scope>IDENTIFICATION</scope>
</reference>
<dbReference type="Pfam" id="PF09799">
    <property type="entry name" value="Transmemb_17"/>
    <property type="match status" value="1"/>
</dbReference>
<evidence type="ECO:0000256" key="6">
    <source>
        <dbReference type="ARBA" id="ARBA00022989"/>
    </source>
</evidence>
<evidence type="ECO:0000256" key="2">
    <source>
        <dbReference type="ARBA" id="ARBA00004141"/>
    </source>
</evidence>
<organism evidence="13 14">
    <name type="scientific">Sphaeramia orbicularis</name>
    <name type="common">orbiculate cardinalfish</name>
    <dbReference type="NCBI Taxonomy" id="375764"/>
    <lineage>
        <taxon>Eukaryota</taxon>
        <taxon>Metazoa</taxon>
        <taxon>Chordata</taxon>
        <taxon>Craniata</taxon>
        <taxon>Vertebrata</taxon>
        <taxon>Euteleostomi</taxon>
        <taxon>Actinopterygii</taxon>
        <taxon>Neopterygii</taxon>
        <taxon>Teleostei</taxon>
        <taxon>Neoteleostei</taxon>
        <taxon>Acanthomorphata</taxon>
        <taxon>Gobiaria</taxon>
        <taxon>Kurtiformes</taxon>
        <taxon>Apogonoidei</taxon>
        <taxon>Apogonidae</taxon>
        <taxon>Apogoninae</taxon>
        <taxon>Sphaeramia</taxon>
    </lineage>
</organism>
<dbReference type="PANTHER" id="PTHR13531:SF5">
    <property type="entry name" value="TRANSMEMBRANE PROTEIN 216"/>
    <property type="match status" value="1"/>
</dbReference>
<evidence type="ECO:0000313" key="14">
    <source>
        <dbReference type="Proteomes" id="UP000472271"/>
    </source>
</evidence>
<evidence type="ECO:0000313" key="13">
    <source>
        <dbReference type="Ensembl" id="ENSSORP00005016176.1"/>
    </source>
</evidence>
<evidence type="ECO:0000256" key="1">
    <source>
        <dbReference type="ARBA" id="ARBA00004120"/>
    </source>
</evidence>
<accession>A0A672ZFW5</accession>
<keyword evidence="9" id="KW-0966">Cell projection</keyword>
<evidence type="ECO:0000256" key="9">
    <source>
        <dbReference type="ARBA" id="ARBA00023273"/>
    </source>
</evidence>
<protein>
    <recommendedName>
        <fullName evidence="11">Transmembrane protein 216</fullName>
    </recommendedName>
</protein>
<evidence type="ECO:0000256" key="12">
    <source>
        <dbReference type="SAM" id="Phobius"/>
    </source>
</evidence>
<comment type="function">
    <text evidence="10">Part of the tectonic-like complex which is required for tissue-specific ciliogenesis and may regulate ciliary membrane composition.</text>
</comment>
<keyword evidence="6 12" id="KW-1133">Transmembrane helix</keyword>
<dbReference type="InParanoid" id="A0A672ZFW5"/>
<keyword evidence="5" id="KW-0970">Cilium biogenesis/degradation</keyword>
<feature type="transmembrane region" description="Helical" evidence="12">
    <location>
        <begin position="55"/>
        <end position="74"/>
    </location>
</feature>
<comment type="subcellular location">
    <subcellularLocation>
        <location evidence="1">Cytoplasm</location>
        <location evidence="1">Cytoskeleton</location>
        <location evidence="1">Cilium basal body</location>
    </subcellularLocation>
    <subcellularLocation>
        <location evidence="2">Membrane</location>
        <topology evidence="2">Multi-pass membrane protein</topology>
    </subcellularLocation>
</comment>
<dbReference type="FunCoup" id="A0A672ZFW5">
    <property type="interactions" value="341"/>
</dbReference>
<dbReference type="GO" id="GO:0016020">
    <property type="term" value="C:membrane"/>
    <property type="evidence" value="ECO:0007669"/>
    <property type="project" value="UniProtKB-SubCell"/>
</dbReference>
<name>A0A672ZFW5_9TELE</name>
<dbReference type="Ensembl" id="ENSSORT00005016683.1">
    <property type="protein sequence ID" value="ENSSORP00005016176.1"/>
    <property type="gene ID" value="ENSSORG00005008196.1"/>
</dbReference>
<evidence type="ECO:0000256" key="3">
    <source>
        <dbReference type="ARBA" id="ARBA00022490"/>
    </source>
</evidence>
<evidence type="ECO:0000256" key="8">
    <source>
        <dbReference type="ARBA" id="ARBA00023212"/>
    </source>
</evidence>
<evidence type="ECO:0000256" key="5">
    <source>
        <dbReference type="ARBA" id="ARBA00022794"/>
    </source>
</evidence>
<feature type="transmembrane region" description="Helical" evidence="12">
    <location>
        <begin position="86"/>
        <end position="106"/>
    </location>
</feature>
<dbReference type="GO" id="GO:1905515">
    <property type="term" value="P:non-motile cilium assembly"/>
    <property type="evidence" value="ECO:0007669"/>
    <property type="project" value="TreeGrafter"/>
</dbReference>
<feature type="transmembrane region" description="Helical" evidence="12">
    <location>
        <begin position="27"/>
        <end position="49"/>
    </location>
</feature>
<dbReference type="InterPro" id="IPR019184">
    <property type="entry name" value="Uncharacterised_TM-17"/>
</dbReference>
<keyword evidence="3" id="KW-0963">Cytoplasm</keyword>
<proteinExistence type="predicted"/>
<dbReference type="PANTHER" id="PTHR13531">
    <property type="entry name" value="GEO07735P1-RELATED-RELATED"/>
    <property type="match status" value="1"/>
</dbReference>
<evidence type="ECO:0000256" key="10">
    <source>
        <dbReference type="ARBA" id="ARBA00037712"/>
    </source>
</evidence>
<evidence type="ECO:0000256" key="11">
    <source>
        <dbReference type="ARBA" id="ARBA00039543"/>
    </source>
</evidence>
<dbReference type="Proteomes" id="UP000472271">
    <property type="component" value="Chromosome 10"/>
</dbReference>
<dbReference type="AlphaFoldDB" id="A0A672ZFW5"/>
<reference evidence="13" key="3">
    <citation type="submission" date="2025-09" db="UniProtKB">
        <authorList>
            <consortium name="Ensembl"/>
        </authorList>
    </citation>
    <scope>IDENTIFICATION</scope>
</reference>